<keyword evidence="3 6" id="KW-1133">Transmembrane helix</keyword>
<evidence type="ECO:0000256" key="2">
    <source>
        <dbReference type="ARBA" id="ARBA00022692"/>
    </source>
</evidence>
<feature type="transmembrane region" description="Helical" evidence="6">
    <location>
        <begin position="74"/>
        <end position="99"/>
    </location>
</feature>
<feature type="transmembrane region" description="Helical" evidence="6">
    <location>
        <begin position="415"/>
        <end position="434"/>
    </location>
</feature>
<feature type="transmembrane region" description="Helical" evidence="6">
    <location>
        <begin position="142"/>
        <end position="161"/>
    </location>
</feature>
<name>J4G666_9APHY</name>
<dbReference type="Pfam" id="PF07690">
    <property type="entry name" value="MFS_1"/>
    <property type="match status" value="1"/>
</dbReference>
<dbReference type="PANTHER" id="PTHR23501:SF102">
    <property type="entry name" value="DRUG TRANSPORTER, PUTATIVE (AFU_ORTHOLOGUE AFUA_3G08530)-RELATED"/>
    <property type="match status" value="1"/>
</dbReference>
<keyword evidence="4 6" id="KW-0472">Membrane</keyword>
<dbReference type="EMBL" id="HE797042">
    <property type="protein sequence ID" value="CCM01633.1"/>
    <property type="molecule type" value="Genomic_DNA"/>
</dbReference>
<gene>
    <name evidence="8" type="ORF">FIBRA_03694</name>
</gene>
<evidence type="ECO:0000256" key="5">
    <source>
        <dbReference type="SAM" id="MobiDB-lite"/>
    </source>
</evidence>
<organism evidence="8 9">
    <name type="scientific">Fibroporia radiculosa</name>
    <dbReference type="NCBI Taxonomy" id="599839"/>
    <lineage>
        <taxon>Eukaryota</taxon>
        <taxon>Fungi</taxon>
        <taxon>Dikarya</taxon>
        <taxon>Basidiomycota</taxon>
        <taxon>Agaricomycotina</taxon>
        <taxon>Agaricomycetes</taxon>
        <taxon>Polyporales</taxon>
        <taxon>Fibroporiaceae</taxon>
        <taxon>Fibroporia</taxon>
    </lineage>
</organism>
<dbReference type="GO" id="GO:0022857">
    <property type="term" value="F:transmembrane transporter activity"/>
    <property type="evidence" value="ECO:0007669"/>
    <property type="project" value="InterPro"/>
</dbReference>
<dbReference type="GeneID" id="24096544"/>
<feature type="region of interest" description="Disordered" evidence="5">
    <location>
        <begin position="43"/>
        <end position="62"/>
    </location>
</feature>
<dbReference type="HOGENOM" id="CLU_000960_22_0_1"/>
<dbReference type="InParanoid" id="J4G666"/>
<feature type="transmembrane region" description="Helical" evidence="6">
    <location>
        <begin position="233"/>
        <end position="253"/>
    </location>
</feature>
<dbReference type="PROSITE" id="PS50850">
    <property type="entry name" value="MFS"/>
    <property type="match status" value="1"/>
</dbReference>
<feature type="domain" description="Major facilitator superfamily (MFS) profile" evidence="7">
    <location>
        <begin position="76"/>
        <end position="532"/>
    </location>
</feature>
<dbReference type="Proteomes" id="UP000006352">
    <property type="component" value="Unassembled WGS sequence"/>
</dbReference>
<dbReference type="STRING" id="599839.J4G666"/>
<evidence type="ECO:0000313" key="9">
    <source>
        <dbReference type="Proteomes" id="UP000006352"/>
    </source>
</evidence>
<dbReference type="OrthoDB" id="2351791at2759"/>
<feature type="transmembrane region" description="Helical" evidence="6">
    <location>
        <begin position="342"/>
        <end position="363"/>
    </location>
</feature>
<protein>
    <recommendedName>
        <fullName evidence="7">Major facilitator superfamily (MFS) profile domain-containing protein</fullName>
    </recommendedName>
</protein>
<keyword evidence="9" id="KW-1185">Reference proteome</keyword>
<dbReference type="SUPFAM" id="SSF103473">
    <property type="entry name" value="MFS general substrate transporter"/>
    <property type="match status" value="1"/>
</dbReference>
<feature type="transmembrane region" description="Helical" evidence="6">
    <location>
        <begin position="167"/>
        <end position="188"/>
    </location>
</feature>
<dbReference type="Gene3D" id="1.20.1250.20">
    <property type="entry name" value="MFS general substrate transporter like domains"/>
    <property type="match status" value="1"/>
</dbReference>
<dbReference type="InterPro" id="IPR036259">
    <property type="entry name" value="MFS_trans_sf"/>
</dbReference>
<evidence type="ECO:0000256" key="3">
    <source>
        <dbReference type="ARBA" id="ARBA00022989"/>
    </source>
</evidence>
<reference evidence="8 9" key="1">
    <citation type="journal article" date="2012" name="Appl. Environ. Microbiol.">
        <title>Short-read sequencing for genomic analysis of the brown rot fungus Fibroporia radiculosa.</title>
        <authorList>
            <person name="Tang J.D."/>
            <person name="Perkins A.D."/>
            <person name="Sonstegard T.S."/>
            <person name="Schroeder S.G."/>
            <person name="Burgess S.C."/>
            <person name="Diehl S.V."/>
        </authorList>
    </citation>
    <scope>NUCLEOTIDE SEQUENCE [LARGE SCALE GENOMIC DNA]</scope>
    <source>
        <strain evidence="8 9">TFFH 294</strain>
    </source>
</reference>
<feature type="transmembrane region" description="Helical" evidence="6">
    <location>
        <begin position="302"/>
        <end position="322"/>
    </location>
</feature>
<dbReference type="InterPro" id="IPR020846">
    <property type="entry name" value="MFS_dom"/>
</dbReference>
<feature type="transmembrane region" description="Helical" evidence="6">
    <location>
        <begin position="273"/>
        <end position="296"/>
    </location>
</feature>
<accession>J4G666</accession>
<evidence type="ECO:0000256" key="1">
    <source>
        <dbReference type="ARBA" id="ARBA00004141"/>
    </source>
</evidence>
<dbReference type="InterPro" id="IPR011701">
    <property type="entry name" value="MFS"/>
</dbReference>
<evidence type="ECO:0000259" key="7">
    <source>
        <dbReference type="PROSITE" id="PS50850"/>
    </source>
</evidence>
<dbReference type="RefSeq" id="XP_012180916.1">
    <property type="nucleotide sequence ID" value="XM_012325526.1"/>
</dbReference>
<dbReference type="AlphaFoldDB" id="J4G666"/>
<dbReference type="Gene3D" id="1.20.1720.10">
    <property type="entry name" value="Multidrug resistance protein D"/>
    <property type="match status" value="1"/>
</dbReference>
<feature type="transmembrane region" description="Helical" evidence="6">
    <location>
        <begin position="529"/>
        <end position="555"/>
    </location>
</feature>
<sequence>MSTPETCTVPAHIRPSLCRSITPSTSIGDGKYSRASLCTRDSPTIISSSNGSDSNLATDTPRESSSQISTARLFWAHVGAALTLFLATTDATIVSTILPTIDGQFHATSTQYTWVSVTYMLTQTAFQPLYGKISDLLGRMTVLYSSIVIFAVGSALCGAAQSIQWLIAARALAGIGGGGIVSLVWTITSEIVEARSQAKWSQALSITWACSAVSGPILGGLFSGQSGIISWRWAFYLNLPVCTAASIVLWLSLRNIRVGCSDNISWRSFWNSFDFIGLALFMGASSCIVVGFNLAVCDGWTTPSTLCTIIAGLLILICAGSYEVRTKRDALFPLVIFKDRTIAIILAVIFLHNFAFNAGTYYLALFFQAVDGLPPLQAGIKMLPYSLGSSLASMPSAWFIGYWQKRHPDTSGQKLVIGVGLAISTLGFGLMSLLNELTPHALQFVYPLVAGVGVGMLFHAPYQVFIRALRRKDTASGTSAFFLVRFTGATVGLTIAGAVFDSRLSQSLPTGVAASIVLQGIRTVHMDTAALHALCISIRAIWLVCCPCLGVALLISTCTRNLTCQSSDTEDPEATGRDMKQKPASVIVHADV</sequence>
<dbReference type="GO" id="GO:0005886">
    <property type="term" value="C:plasma membrane"/>
    <property type="evidence" value="ECO:0007669"/>
    <property type="project" value="TreeGrafter"/>
</dbReference>
<feature type="region of interest" description="Disordered" evidence="5">
    <location>
        <begin position="565"/>
        <end position="592"/>
    </location>
</feature>
<feature type="transmembrane region" description="Helical" evidence="6">
    <location>
        <begin position="480"/>
        <end position="500"/>
    </location>
</feature>
<evidence type="ECO:0000313" key="8">
    <source>
        <dbReference type="EMBL" id="CCM01633.1"/>
    </source>
</evidence>
<proteinExistence type="predicted"/>
<feature type="transmembrane region" description="Helical" evidence="6">
    <location>
        <begin position="383"/>
        <end position="403"/>
    </location>
</feature>
<feature type="transmembrane region" description="Helical" evidence="6">
    <location>
        <begin position="440"/>
        <end position="460"/>
    </location>
</feature>
<evidence type="ECO:0000256" key="6">
    <source>
        <dbReference type="SAM" id="Phobius"/>
    </source>
</evidence>
<keyword evidence="2 6" id="KW-0812">Transmembrane</keyword>
<dbReference type="PANTHER" id="PTHR23501">
    <property type="entry name" value="MAJOR FACILITATOR SUPERFAMILY"/>
    <property type="match status" value="1"/>
</dbReference>
<evidence type="ECO:0000256" key="4">
    <source>
        <dbReference type="ARBA" id="ARBA00023136"/>
    </source>
</evidence>
<comment type="subcellular location">
    <subcellularLocation>
        <location evidence="1">Membrane</location>
        <topology evidence="1">Multi-pass membrane protein</topology>
    </subcellularLocation>
</comment>